<dbReference type="AlphaFoldDB" id="A0A2L2TGF3"/>
<dbReference type="PANTHER" id="PTHR43135:SF3">
    <property type="entry name" value="ALPHA-D-RIBOSE 1-METHYLPHOSPHONATE 5-TRIPHOSPHATE DIPHOSPHATASE"/>
    <property type="match status" value="1"/>
</dbReference>
<dbReference type="SUPFAM" id="SSF51338">
    <property type="entry name" value="Composite domain of metallo-dependent hydrolases"/>
    <property type="match status" value="1"/>
</dbReference>
<dbReference type="SUPFAM" id="SSF51556">
    <property type="entry name" value="Metallo-dependent hydrolases"/>
    <property type="match status" value="1"/>
</dbReference>
<evidence type="ECO:0000313" key="2">
    <source>
        <dbReference type="EMBL" id="CEI63497.1"/>
    </source>
</evidence>
<dbReference type="PANTHER" id="PTHR43135">
    <property type="entry name" value="ALPHA-D-RIBOSE 1-METHYLPHOSPHONATE 5-TRIPHOSPHATE DIPHOSPHATASE"/>
    <property type="match status" value="1"/>
</dbReference>
<keyword evidence="3" id="KW-1185">Reference proteome</keyword>
<organism evidence="2 3">
    <name type="scientific">Fusarium venenatum</name>
    <dbReference type="NCBI Taxonomy" id="56646"/>
    <lineage>
        <taxon>Eukaryota</taxon>
        <taxon>Fungi</taxon>
        <taxon>Dikarya</taxon>
        <taxon>Ascomycota</taxon>
        <taxon>Pezizomycotina</taxon>
        <taxon>Sordariomycetes</taxon>
        <taxon>Hypocreomycetidae</taxon>
        <taxon>Hypocreales</taxon>
        <taxon>Nectriaceae</taxon>
        <taxon>Fusarium</taxon>
    </lineage>
</organism>
<proteinExistence type="predicted"/>
<dbReference type="EMBL" id="LN649229">
    <property type="protein sequence ID" value="CEI63497.1"/>
    <property type="molecule type" value="Genomic_DNA"/>
</dbReference>
<dbReference type="InterPro" id="IPR006680">
    <property type="entry name" value="Amidohydro-rel"/>
</dbReference>
<dbReference type="InterPro" id="IPR032466">
    <property type="entry name" value="Metal_Hydrolase"/>
</dbReference>
<dbReference type="GO" id="GO:0016810">
    <property type="term" value="F:hydrolase activity, acting on carbon-nitrogen (but not peptide) bonds"/>
    <property type="evidence" value="ECO:0007669"/>
    <property type="project" value="InterPro"/>
</dbReference>
<dbReference type="InterPro" id="IPR011059">
    <property type="entry name" value="Metal-dep_hydrolase_composite"/>
</dbReference>
<accession>A0A2L2TGF3</accession>
<protein>
    <recommendedName>
        <fullName evidence="1">Amidohydrolase-related domain-containing protein</fullName>
    </recommendedName>
</protein>
<dbReference type="Gene3D" id="2.30.40.10">
    <property type="entry name" value="Urease, subunit C, domain 1"/>
    <property type="match status" value="1"/>
</dbReference>
<sequence length="452" mass="49987">MQENNSFIIEDVNLFDGYKFVADGYIVVRRGLIAAVGCTNRDVPSEQDFPRFSRPGHTLIPGLIDAHIHAMPIPGDIHDCVEQSLRFGVTTVCDMHSEVEDIEQLKKNTQSTSDSQNKDKYADYKFSGIGAIIDGGWPIPVMKKGFSSHPHCDQLVHNIVSKWPLLKSPADAEPFVQLQVNKHGASYIKLFHELGDSLGMNDLPRPSMDIQKAVVEAAHNAGVIAVGHALSYAGAKDLLDAGVDGLTHCFLDKPPSDDFIDIMLTRNIHCNPTLVLCASQTVERQEWQREFRKDPLADRMMLRKSEDQPLGLAETQKPRVRVQNAYETARKMYQAGITLVAGSDAGGQEFGVAYGLGMHIEMYLLKHELGMTLEDVLKAATSNVAKRFGFSDRGEIAVGKKADFVLLKGDPDSVLSDIQQRCLPIGGVWRDGVLANVYDERFPELSSKRAKD</sequence>
<dbReference type="Gene3D" id="1.20.58.520">
    <property type="entry name" value="Amidohydrolase"/>
    <property type="match status" value="1"/>
</dbReference>
<name>A0A2L2TGF3_9HYPO</name>
<dbReference type="STRING" id="56646.A0A2L2TGF3"/>
<dbReference type="Gene3D" id="3.40.50.10910">
    <property type="entry name" value="Amidohydrolase"/>
    <property type="match status" value="1"/>
</dbReference>
<dbReference type="Pfam" id="PF01979">
    <property type="entry name" value="Amidohydro_1"/>
    <property type="match status" value="1"/>
</dbReference>
<evidence type="ECO:0000259" key="1">
    <source>
        <dbReference type="Pfam" id="PF01979"/>
    </source>
</evidence>
<dbReference type="InterPro" id="IPR051781">
    <property type="entry name" value="Metallo-dep_Hydrolase"/>
</dbReference>
<reference evidence="3" key="1">
    <citation type="submission" date="2014-10" db="EMBL/GenBank/DDBJ databases">
        <authorList>
            <person name="King R."/>
        </authorList>
    </citation>
    <scope>NUCLEOTIDE SEQUENCE [LARGE SCALE GENOMIC DNA]</scope>
    <source>
        <strain evidence="3">A3/5</strain>
    </source>
</reference>
<dbReference type="Gene3D" id="3.30.110.90">
    <property type="entry name" value="Amidohydrolase"/>
    <property type="match status" value="1"/>
</dbReference>
<feature type="domain" description="Amidohydrolase-related" evidence="1">
    <location>
        <begin position="212"/>
        <end position="418"/>
    </location>
</feature>
<evidence type="ECO:0000313" key="3">
    <source>
        <dbReference type="Proteomes" id="UP000245910"/>
    </source>
</evidence>
<dbReference type="Proteomes" id="UP000245910">
    <property type="component" value="Chromosome I"/>
</dbReference>